<dbReference type="RefSeq" id="WP_057862540.1">
    <property type="nucleotide sequence ID" value="NZ_LLYB01000125.1"/>
</dbReference>
<dbReference type="SUPFAM" id="SSF75169">
    <property type="entry name" value="DsrEFH-like"/>
    <property type="match status" value="1"/>
</dbReference>
<evidence type="ECO:0000256" key="1">
    <source>
        <dbReference type="SAM" id="SignalP"/>
    </source>
</evidence>
<organism evidence="2 3">
    <name type="scientific">Bradyrhizobium lablabi</name>
    <dbReference type="NCBI Taxonomy" id="722472"/>
    <lineage>
        <taxon>Bacteria</taxon>
        <taxon>Pseudomonadati</taxon>
        <taxon>Pseudomonadota</taxon>
        <taxon>Alphaproteobacteria</taxon>
        <taxon>Hyphomicrobiales</taxon>
        <taxon>Nitrobacteraceae</taxon>
        <taxon>Bradyrhizobium</taxon>
    </lineage>
</organism>
<name>A0A0R3M986_9BRAD</name>
<evidence type="ECO:0000313" key="2">
    <source>
        <dbReference type="EMBL" id="KRR16772.1"/>
    </source>
</evidence>
<dbReference type="PANTHER" id="PTHR37691:SF1">
    <property type="entry name" value="BLR3518 PROTEIN"/>
    <property type="match status" value="1"/>
</dbReference>
<feature type="chain" id="PRO_5006443796" evidence="1">
    <location>
        <begin position="30"/>
        <end position="220"/>
    </location>
</feature>
<feature type="signal peptide" evidence="1">
    <location>
        <begin position="1"/>
        <end position="29"/>
    </location>
</feature>
<dbReference type="InterPro" id="IPR027396">
    <property type="entry name" value="DsrEFH-like"/>
</dbReference>
<dbReference type="EMBL" id="LLYB01000125">
    <property type="protein sequence ID" value="KRR16772.1"/>
    <property type="molecule type" value="Genomic_DNA"/>
</dbReference>
<dbReference type="OrthoDB" id="5794490at2"/>
<dbReference type="PANTHER" id="PTHR37691">
    <property type="entry name" value="BLR3518 PROTEIN"/>
    <property type="match status" value="1"/>
</dbReference>
<gene>
    <name evidence="2" type="ORF">CQ14_14375</name>
</gene>
<accession>A0A0R3M986</accession>
<comment type="caution">
    <text evidence="2">The sequence shown here is derived from an EMBL/GenBank/DDBJ whole genome shotgun (WGS) entry which is preliminary data.</text>
</comment>
<protein>
    <submittedName>
        <fullName evidence="2">Uncharacterized protein</fullName>
    </submittedName>
</protein>
<dbReference type="AlphaFoldDB" id="A0A0R3M986"/>
<sequence>MNMFQRIASVTTIAAATVLFAPPFTPSFAAAEQGGRYWVPTTTYPAVYQPPMTYPARYQPRVAERAAAPRRATKHSKAITHGRERSLLTANARLAPDAKAHRLVLQVNTNDPAAMNLTLNNATNVAQYYKDLGEKVKIEVVTFGPGLHMLRDDTSPVKARIEEMMLSTPEVSFKACGNTRERMHKAENKDIAILPQAEVVKSGVVRVMELQEKGWSYVKP</sequence>
<evidence type="ECO:0000313" key="3">
    <source>
        <dbReference type="Proteomes" id="UP000051660"/>
    </source>
</evidence>
<reference evidence="2 3" key="1">
    <citation type="submission" date="2014-03" db="EMBL/GenBank/DDBJ databases">
        <title>Bradyrhizobium valentinum sp. nov., isolated from effective nodules of Lupinus mariae-josephae, a lupine endemic of basic-lime soils in Eastern Spain.</title>
        <authorList>
            <person name="Duran D."/>
            <person name="Rey L."/>
            <person name="Navarro A."/>
            <person name="Busquets A."/>
            <person name="Imperial J."/>
            <person name="Ruiz-Argueso T."/>
        </authorList>
    </citation>
    <scope>NUCLEOTIDE SEQUENCE [LARGE SCALE GENOMIC DNA]</scope>
    <source>
        <strain evidence="2 3">CCBAU 23086</strain>
    </source>
</reference>
<proteinExistence type="predicted"/>
<dbReference type="Gene3D" id="3.40.1260.10">
    <property type="entry name" value="DsrEFH-like"/>
    <property type="match status" value="1"/>
</dbReference>
<keyword evidence="1" id="KW-0732">Signal</keyword>
<dbReference type="Proteomes" id="UP000051660">
    <property type="component" value="Unassembled WGS sequence"/>
</dbReference>